<dbReference type="RefSeq" id="WP_180286931.1">
    <property type="nucleotide sequence ID" value="NZ_JABFDB010000060.1"/>
</dbReference>
<proteinExistence type="predicted"/>
<comment type="caution">
    <text evidence="1">The sequence shown here is derived from an EMBL/GenBank/DDBJ whole genome shotgun (WGS) entry which is preliminary data.</text>
</comment>
<organism evidence="1 2">
    <name type="scientific">Azospirillum oleiclasticum</name>
    <dbReference type="NCBI Taxonomy" id="2735135"/>
    <lineage>
        <taxon>Bacteria</taxon>
        <taxon>Pseudomonadati</taxon>
        <taxon>Pseudomonadota</taxon>
        <taxon>Alphaproteobacteria</taxon>
        <taxon>Rhodospirillales</taxon>
        <taxon>Azospirillaceae</taxon>
        <taxon>Azospirillum</taxon>
    </lineage>
</organism>
<gene>
    <name evidence="1" type="ORF">HND93_36135</name>
</gene>
<reference evidence="1 2" key="1">
    <citation type="submission" date="2020-05" db="EMBL/GenBank/DDBJ databases">
        <title>Azospirillum oleiclasticum sp. nov, a nitrogen-fixing and heavy crude oil-emulsifying bacterium isolated from the crude oil of Yumen Oilfield.</title>
        <authorList>
            <person name="Wu D."/>
            <person name="Cai M."/>
            <person name="Zhang X."/>
        </authorList>
    </citation>
    <scope>NUCLEOTIDE SEQUENCE [LARGE SCALE GENOMIC DNA]</scope>
    <source>
        <strain evidence="1 2">ROY-1-1-2</strain>
    </source>
</reference>
<dbReference type="EMBL" id="JABFDB010000060">
    <property type="protein sequence ID" value="NYZ25160.1"/>
    <property type="molecule type" value="Genomic_DNA"/>
</dbReference>
<keyword evidence="2" id="KW-1185">Reference proteome</keyword>
<dbReference type="Proteomes" id="UP000584642">
    <property type="component" value="Unassembled WGS sequence"/>
</dbReference>
<evidence type="ECO:0000313" key="2">
    <source>
        <dbReference type="Proteomes" id="UP000584642"/>
    </source>
</evidence>
<accession>A0ABX2TN95</accession>
<evidence type="ECO:0000313" key="1">
    <source>
        <dbReference type="EMBL" id="NYZ25160.1"/>
    </source>
</evidence>
<sequence>MSEAVLMRYVRGAYIREADYIPPKRSRHQVEHSWTSTQELPSGRLRLIAYSPYGRVRWSTDWQETKTASLRPALKAIVQSIEDAAVELVGKLEEADRQAEIAHRAWLAAEEKRRRDEDRRRVEQSVRESREHLTQIIGRWSQVLEVERFLAGVERRAADLPAEDQALIRDRLRLARAFLGTQDPLDVFLAWRTPTERYHPVYPDEAT</sequence>
<protein>
    <submittedName>
        <fullName evidence="1">Uncharacterized protein</fullName>
    </submittedName>
</protein>
<name>A0ABX2TN95_9PROT</name>